<evidence type="ECO:0000313" key="4">
    <source>
        <dbReference type="Proteomes" id="UP000249046"/>
    </source>
</evidence>
<dbReference type="Gene3D" id="3.40.710.10">
    <property type="entry name" value="DD-peptidase/beta-lactamase superfamily"/>
    <property type="match status" value="1"/>
</dbReference>
<name>A0A2W5K307_9GAMM</name>
<dbReference type="InterPro" id="IPR050491">
    <property type="entry name" value="AmpC-like"/>
</dbReference>
<reference evidence="3 4" key="1">
    <citation type="submission" date="2017-08" db="EMBL/GenBank/DDBJ databases">
        <title>Infants hospitalized years apart are colonized by the same room-sourced microbial strains.</title>
        <authorList>
            <person name="Brooks B."/>
            <person name="Olm M.R."/>
            <person name="Firek B.A."/>
            <person name="Baker R."/>
            <person name="Thomas B.C."/>
            <person name="Morowitz M.J."/>
            <person name="Banfield J.F."/>
        </authorList>
    </citation>
    <scope>NUCLEOTIDE SEQUENCE [LARGE SCALE GENOMIC DNA]</scope>
    <source>
        <strain evidence="3">S2_005_003_R2_42</strain>
    </source>
</reference>
<feature type="compositionally biased region" description="Basic residues" evidence="1">
    <location>
        <begin position="12"/>
        <end position="23"/>
    </location>
</feature>
<protein>
    <recommendedName>
        <fullName evidence="2">Beta-lactamase-related domain-containing protein</fullName>
    </recommendedName>
</protein>
<dbReference type="PANTHER" id="PTHR46825">
    <property type="entry name" value="D-ALANYL-D-ALANINE-CARBOXYPEPTIDASE/ENDOPEPTIDASE AMPH"/>
    <property type="match status" value="1"/>
</dbReference>
<evidence type="ECO:0000313" key="3">
    <source>
        <dbReference type="EMBL" id="PZQ11181.1"/>
    </source>
</evidence>
<dbReference type="SUPFAM" id="SSF56601">
    <property type="entry name" value="beta-lactamase/transpeptidase-like"/>
    <property type="match status" value="1"/>
</dbReference>
<dbReference type="Pfam" id="PF00144">
    <property type="entry name" value="Beta-lactamase"/>
    <property type="match status" value="1"/>
</dbReference>
<dbReference type="PANTHER" id="PTHR46825:SF9">
    <property type="entry name" value="BETA-LACTAMASE-RELATED DOMAIN-CONTAINING PROTEIN"/>
    <property type="match status" value="1"/>
</dbReference>
<organism evidence="3 4">
    <name type="scientific">Rhodanobacter denitrificans</name>
    <dbReference type="NCBI Taxonomy" id="666685"/>
    <lineage>
        <taxon>Bacteria</taxon>
        <taxon>Pseudomonadati</taxon>
        <taxon>Pseudomonadota</taxon>
        <taxon>Gammaproteobacteria</taxon>
        <taxon>Lysobacterales</taxon>
        <taxon>Rhodanobacteraceae</taxon>
        <taxon>Rhodanobacter</taxon>
    </lineage>
</organism>
<feature type="region of interest" description="Disordered" evidence="1">
    <location>
        <begin position="310"/>
        <end position="334"/>
    </location>
</feature>
<gene>
    <name evidence="3" type="ORF">DI564_14845</name>
</gene>
<evidence type="ECO:0000259" key="2">
    <source>
        <dbReference type="Pfam" id="PF00144"/>
    </source>
</evidence>
<proteinExistence type="predicted"/>
<dbReference type="AlphaFoldDB" id="A0A2W5K307"/>
<feature type="compositionally biased region" description="Basic and acidic residues" evidence="1">
    <location>
        <begin position="1"/>
        <end position="11"/>
    </location>
</feature>
<dbReference type="InterPro" id="IPR001466">
    <property type="entry name" value="Beta-lactam-related"/>
</dbReference>
<dbReference type="Proteomes" id="UP000249046">
    <property type="component" value="Unassembled WGS sequence"/>
</dbReference>
<feature type="domain" description="Beta-lactamase-related" evidence="2">
    <location>
        <begin position="74"/>
        <end position="309"/>
    </location>
</feature>
<feature type="region of interest" description="Disordered" evidence="1">
    <location>
        <begin position="1"/>
        <end position="30"/>
    </location>
</feature>
<evidence type="ECO:0000256" key="1">
    <source>
        <dbReference type="SAM" id="MobiDB-lite"/>
    </source>
</evidence>
<feature type="region of interest" description="Disordered" evidence="1">
    <location>
        <begin position="43"/>
        <end position="65"/>
    </location>
</feature>
<accession>A0A2W5K307</accession>
<comment type="caution">
    <text evidence="3">The sequence shown here is derived from an EMBL/GenBank/DDBJ whole genome shotgun (WGS) entry which is preliminary data.</text>
</comment>
<sequence>MRGRDAGDGRRVLRRGRLCGPRGRRADHPRHAFPDRLGIQAVHGAGGPEAGRSGARRARRSGRTLAARSGRCPAGRATVRQLLNQTAGVRDHTSLMALAGIERMAAVAPDAVLAMMRGLDSNNFAPGSQARYSNGHYLMLAQLVERVSGRPLAAFAHEALFAPLDMRDTGFDASAPIAHGYRPLRSGGFRIADDQPSLPGSGGLVTTARDLVRFDTAFRSGEGVWSPAVKAMFLEPGRLSNGETAALPEFGTPYGAGVGLERRDGVLWLSHDGGSEGFRAQYLRRADAPVGAIVLCNRSDVNPDAIAERLSNRTAPEPQASAARPPREAPQPASSAAIAALVGHWRSPETRIDYAIRANNGGVQVTIRSPLAAEPVVEDWGGLEVAADGGLITGPLRLEATADTLMVSFGNRVRRLRFERVAD</sequence>
<feature type="compositionally biased region" description="Low complexity" evidence="1">
    <location>
        <begin position="315"/>
        <end position="334"/>
    </location>
</feature>
<dbReference type="EMBL" id="QFPO01000017">
    <property type="protein sequence ID" value="PZQ11181.1"/>
    <property type="molecule type" value="Genomic_DNA"/>
</dbReference>
<dbReference type="InterPro" id="IPR012338">
    <property type="entry name" value="Beta-lactam/transpept-like"/>
</dbReference>